<reference evidence="1 2" key="1">
    <citation type="journal article" date="2018" name="Front. Plant Sci.">
        <title>Red Clover (Trifolium pratense) and Zigzag Clover (T. medium) - A Picture of Genomic Similarities and Differences.</title>
        <authorList>
            <person name="Dluhosova J."/>
            <person name="Istvanek J."/>
            <person name="Nedelnik J."/>
            <person name="Repkova J."/>
        </authorList>
    </citation>
    <scope>NUCLEOTIDE SEQUENCE [LARGE SCALE GENOMIC DNA]</scope>
    <source>
        <strain evidence="2">cv. 10/8</strain>
        <tissue evidence="1">Leaf</tissue>
    </source>
</reference>
<dbReference type="AlphaFoldDB" id="A0A392T8W3"/>
<evidence type="ECO:0000313" key="2">
    <source>
        <dbReference type="Proteomes" id="UP000265520"/>
    </source>
</evidence>
<protein>
    <submittedName>
        <fullName evidence="1">Uncharacterized protein</fullName>
    </submittedName>
</protein>
<name>A0A392T8W3_9FABA</name>
<evidence type="ECO:0000313" key="1">
    <source>
        <dbReference type="EMBL" id="MCI57479.1"/>
    </source>
</evidence>
<keyword evidence="2" id="KW-1185">Reference proteome</keyword>
<accession>A0A392T8W3</accession>
<organism evidence="1 2">
    <name type="scientific">Trifolium medium</name>
    <dbReference type="NCBI Taxonomy" id="97028"/>
    <lineage>
        <taxon>Eukaryota</taxon>
        <taxon>Viridiplantae</taxon>
        <taxon>Streptophyta</taxon>
        <taxon>Embryophyta</taxon>
        <taxon>Tracheophyta</taxon>
        <taxon>Spermatophyta</taxon>
        <taxon>Magnoliopsida</taxon>
        <taxon>eudicotyledons</taxon>
        <taxon>Gunneridae</taxon>
        <taxon>Pentapetalae</taxon>
        <taxon>rosids</taxon>
        <taxon>fabids</taxon>
        <taxon>Fabales</taxon>
        <taxon>Fabaceae</taxon>
        <taxon>Papilionoideae</taxon>
        <taxon>50 kb inversion clade</taxon>
        <taxon>NPAAA clade</taxon>
        <taxon>Hologalegina</taxon>
        <taxon>IRL clade</taxon>
        <taxon>Trifolieae</taxon>
        <taxon>Trifolium</taxon>
    </lineage>
</organism>
<sequence>MDALEWSGHMIQPEYKLTGRRGTEFGRYMCPLLPLNGPHLVQPEYKLIDGHYNT</sequence>
<dbReference type="Proteomes" id="UP000265520">
    <property type="component" value="Unassembled WGS sequence"/>
</dbReference>
<proteinExistence type="predicted"/>
<comment type="caution">
    <text evidence="1">The sequence shown here is derived from an EMBL/GenBank/DDBJ whole genome shotgun (WGS) entry which is preliminary data.</text>
</comment>
<feature type="non-terminal residue" evidence="1">
    <location>
        <position position="54"/>
    </location>
</feature>
<dbReference type="EMBL" id="LXQA010529600">
    <property type="protein sequence ID" value="MCI57479.1"/>
    <property type="molecule type" value="Genomic_DNA"/>
</dbReference>